<evidence type="ECO:0000313" key="2">
    <source>
        <dbReference type="Proteomes" id="UP000334340"/>
    </source>
</evidence>
<organism evidence="1 2">
    <name type="scientific">Candidatus Methylomirabilis lanthanidiphila</name>
    <dbReference type="NCBI Taxonomy" id="2211376"/>
    <lineage>
        <taxon>Bacteria</taxon>
        <taxon>Candidatus Methylomirabilota</taxon>
        <taxon>Candidatus Methylomirabilia</taxon>
        <taxon>Candidatus Methylomirabilales</taxon>
        <taxon>Candidatus Methylomirabilaceae</taxon>
        <taxon>Candidatus Methylomirabilis</taxon>
    </lineage>
</organism>
<dbReference type="InterPro" id="IPR002808">
    <property type="entry name" value="AdoCbi_amidolase"/>
</dbReference>
<dbReference type="Pfam" id="PF01955">
    <property type="entry name" value="CbiZ"/>
    <property type="match status" value="1"/>
</dbReference>
<keyword evidence="2" id="KW-1185">Reference proteome</keyword>
<proteinExistence type="predicted"/>
<dbReference type="PANTHER" id="PTHR35336:SF5">
    <property type="entry name" value="ADENOSYLCOBINAMIDE AMIDOHYDROLASE"/>
    <property type="match status" value="1"/>
</dbReference>
<gene>
    <name evidence="1" type="ORF">MELA_00667</name>
</gene>
<dbReference type="GO" id="GO:0016787">
    <property type="term" value="F:hydrolase activity"/>
    <property type="evidence" value="ECO:0007669"/>
    <property type="project" value="UniProtKB-KW"/>
</dbReference>
<keyword evidence="1" id="KW-0378">Hydrolase</keyword>
<dbReference type="AlphaFoldDB" id="A0A564ZGP3"/>
<dbReference type="PANTHER" id="PTHR35336">
    <property type="entry name" value="ADENOSYLCOBINAMIDE AMIDOHYDROLASE"/>
    <property type="match status" value="1"/>
</dbReference>
<dbReference type="EMBL" id="CABIKM010000011">
    <property type="protein sequence ID" value="VUZ84296.1"/>
    <property type="molecule type" value="Genomic_DNA"/>
</dbReference>
<dbReference type="Proteomes" id="UP000334340">
    <property type="component" value="Unassembled WGS sequence"/>
</dbReference>
<protein>
    <submittedName>
        <fullName evidence="1">Adenosylcobinamide amidohydrolase</fullName>
    </submittedName>
</protein>
<reference evidence="1 2" key="1">
    <citation type="submission" date="2019-07" db="EMBL/GenBank/DDBJ databases">
        <authorList>
            <person name="Cremers G."/>
        </authorList>
    </citation>
    <scope>NUCLEOTIDE SEQUENCE [LARGE SCALE GENOMIC DNA]</scope>
</reference>
<dbReference type="InterPro" id="IPR052209">
    <property type="entry name" value="CbiZ"/>
</dbReference>
<accession>A0A564ZGP3</accession>
<name>A0A564ZGP3_9BACT</name>
<sequence length="220" mass="22485">MAGSTLLTTGFPGLALEADEAVLRIASETPLAVLSSAVVGAELVVAQEFLVLRVPRDYAGTAPAADLHAVARRRGLDRPFVGFMTAAPVAVPRLALETHDHARVLAVATMGLGNLSAAGLSPPAPRPQGTINLLLFIDAHLSRSATVGAVITATEAKAAALAARGLRTLEGWPASGTSTDAIVIASTGHGPSLDYAGPVTTVGWLIGLVVRRILQDPSLP</sequence>
<evidence type="ECO:0000313" key="1">
    <source>
        <dbReference type="EMBL" id="VUZ84296.1"/>
    </source>
</evidence>